<accession>A0A550CLR7</accession>
<name>A0A550CLR7_9AGAR</name>
<evidence type="ECO:0000313" key="8">
    <source>
        <dbReference type="Proteomes" id="UP000320762"/>
    </source>
</evidence>
<dbReference type="Pfam" id="PF00150">
    <property type="entry name" value="Cellulase"/>
    <property type="match status" value="1"/>
</dbReference>
<dbReference type="AlphaFoldDB" id="A0A550CLR7"/>
<dbReference type="EMBL" id="VDMD01000004">
    <property type="protein sequence ID" value="TRM65760.1"/>
    <property type="molecule type" value="Genomic_DNA"/>
</dbReference>
<dbReference type="Proteomes" id="UP000320762">
    <property type="component" value="Unassembled WGS sequence"/>
</dbReference>
<dbReference type="GO" id="GO:0009251">
    <property type="term" value="P:glucan catabolic process"/>
    <property type="evidence" value="ECO:0007669"/>
    <property type="project" value="TreeGrafter"/>
</dbReference>
<dbReference type="SUPFAM" id="SSF51445">
    <property type="entry name" value="(Trans)glycosidases"/>
    <property type="match status" value="1"/>
</dbReference>
<proteinExistence type="inferred from homology"/>
<dbReference type="GO" id="GO:0005576">
    <property type="term" value="C:extracellular region"/>
    <property type="evidence" value="ECO:0007669"/>
    <property type="project" value="TreeGrafter"/>
</dbReference>
<gene>
    <name evidence="7" type="ORF">BD626DRAFT_485758</name>
</gene>
<evidence type="ECO:0000256" key="5">
    <source>
        <dbReference type="SAM" id="SignalP"/>
    </source>
</evidence>
<feature type="chain" id="PRO_5021960157" evidence="5">
    <location>
        <begin position="22"/>
        <end position="429"/>
    </location>
</feature>
<keyword evidence="3 4" id="KW-0326">Glycosidase</keyword>
<dbReference type="STRING" id="97359.A0A550CLR7"/>
<evidence type="ECO:0000256" key="4">
    <source>
        <dbReference type="RuleBase" id="RU361153"/>
    </source>
</evidence>
<dbReference type="GO" id="GO:0009986">
    <property type="term" value="C:cell surface"/>
    <property type="evidence" value="ECO:0007669"/>
    <property type="project" value="TreeGrafter"/>
</dbReference>
<evidence type="ECO:0000256" key="2">
    <source>
        <dbReference type="ARBA" id="ARBA00022801"/>
    </source>
</evidence>
<reference evidence="7 8" key="1">
    <citation type="journal article" date="2019" name="New Phytol.">
        <title>Comparative genomics reveals unique wood-decay strategies and fruiting body development in the Schizophyllaceae.</title>
        <authorList>
            <person name="Almasi E."/>
            <person name="Sahu N."/>
            <person name="Krizsan K."/>
            <person name="Balint B."/>
            <person name="Kovacs G.M."/>
            <person name="Kiss B."/>
            <person name="Cseklye J."/>
            <person name="Drula E."/>
            <person name="Henrissat B."/>
            <person name="Nagy I."/>
            <person name="Chovatia M."/>
            <person name="Adam C."/>
            <person name="LaButti K."/>
            <person name="Lipzen A."/>
            <person name="Riley R."/>
            <person name="Grigoriev I.V."/>
            <person name="Nagy L.G."/>
        </authorList>
    </citation>
    <scope>NUCLEOTIDE SEQUENCE [LARGE SCALE GENOMIC DNA]</scope>
    <source>
        <strain evidence="7 8">NL-1724</strain>
    </source>
</reference>
<dbReference type="PANTHER" id="PTHR31297:SF42">
    <property type="entry name" value="GLYCOSIDE HYDROLASE FAMILY 5 DOMAIN-CONTAINING PROTEIN"/>
    <property type="match status" value="1"/>
</dbReference>
<dbReference type="InterPro" id="IPR017853">
    <property type="entry name" value="GH"/>
</dbReference>
<keyword evidence="2 4" id="KW-0378">Hydrolase</keyword>
<comment type="caution">
    <text evidence="7">The sequence shown here is derived from an EMBL/GenBank/DDBJ whole genome shotgun (WGS) entry which is preliminary data.</text>
</comment>
<organism evidence="7 8">
    <name type="scientific">Schizophyllum amplum</name>
    <dbReference type="NCBI Taxonomy" id="97359"/>
    <lineage>
        <taxon>Eukaryota</taxon>
        <taxon>Fungi</taxon>
        <taxon>Dikarya</taxon>
        <taxon>Basidiomycota</taxon>
        <taxon>Agaricomycotina</taxon>
        <taxon>Agaricomycetes</taxon>
        <taxon>Agaricomycetidae</taxon>
        <taxon>Agaricales</taxon>
        <taxon>Schizophyllaceae</taxon>
        <taxon>Schizophyllum</taxon>
    </lineage>
</organism>
<keyword evidence="8" id="KW-1185">Reference proteome</keyword>
<dbReference type="PANTHER" id="PTHR31297">
    <property type="entry name" value="GLUCAN ENDO-1,6-BETA-GLUCOSIDASE B"/>
    <property type="match status" value="1"/>
</dbReference>
<evidence type="ECO:0000313" key="7">
    <source>
        <dbReference type="EMBL" id="TRM65760.1"/>
    </source>
</evidence>
<evidence type="ECO:0000259" key="6">
    <source>
        <dbReference type="Pfam" id="PF00150"/>
    </source>
</evidence>
<sequence length="429" mass="47959">MPQSLLSFTVLGLSFFSSALAAQKQQWDTEDKIHGVNLGGWLVLEPWITPSLFEATGNENIVDEWTFGELQDRDNATAALKAHWDSWITEDDFKQIAKAGLTHVRLPIGYWAFETGPGEPYISGQQPYLLAALDWAAKYGIKVNVDLHGAPGSQNGFDNSGHLMDVPGWAYNDTNVARTVAVLQTMTDLVKDHEAASIIAPLNEILAKSSPDMIMGVAKKYWEDSYDVVSTTAPEKITILHDVFNTSDYWGDYMSEKPYGSVMFDTHIYQVFADEQLKWNFTEHVSHICERSVNVTEMALPTVVGEWTLALTDCAKYLNGRLVGARWDGTYPGSEHLGDCAAWTGSGEDFSSEYKEQLRAFRDAQVTTWLKGQGYFFWTWKAEAAAEWSYQDGLKYGWIPQNPNDFKYGDICDDSSVAASLDLDISISL</sequence>
<feature type="domain" description="Glycoside hydrolase family 5" evidence="6">
    <location>
        <begin position="79"/>
        <end position="309"/>
    </location>
</feature>
<dbReference type="Gene3D" id="3.20.20.80">
    <property type="entry name" value="Glycosidases"/>
    <property type="match status" value="1"/>
</dbReference>
<evidence type="ECO:0000256" key="3">
    <source>
        <dbReference type="ARBA" id="ARBA00023295"/>
    </source>
</evidence>
<keyword evidence="5" id="KW-0732">Signal</keyword>
<feature type="signal peptide" evidence="5">
    <location>
        <begin position="1"/>
        <end position="21"/>
    </location>
</feature>
<comment type="similarity">
    <text evidence="1 4">Belongs to the glycosyl hydrolase 5 (cellulase A) family.</text>
</comment>
<protein>
    <submittedName>
        <fullName evidence="7">Glycoside hydrolase family 5 protein</fullName>
    </submittedName>
</protein>
<evidence type="ECO:0000256" key="1">
    <source>
        <dbReference type="ARBA" id="ARBA00005641"/>
    </source>
</evidence>
<dbReference type="InterPro" id="IPR050386">
    <property type="entry name" value="Glycosyl_hydrolase_5"/>
</dbReference>
<dbReference type="GO" id="GO:0008422">
    <property type="term" value="F:beta-glucosidase activity"/>
    <property type="evidence" value="ECO:0007669"/>
    <property type="project" value="TreeGrafter"/>
</dbReference>
<dbReference type="OrthoDB" id="62120at2759"/>
<dbReference type="InterPro" id="IPR001547">
    <property type="entry name" value="Glyco_hydro_5"/>
</dbReference>